<dbReference type="Pfam" id="PF03734">
    <property type="entry name" value="YkuD"/>
    <property type="match status" value="1"/>
</dbReference>
<dbReference type="SUPFAM" id="SSF141523">
    <property type="entry name" value="L,D-transpeptidase catalytic domain-like"/>
    <property type="match status" value="1"/>
</dbReference>
<dbReference type="PROSITE" id="PS52029">
    <property type="entry name" value="LD_TPASE"/>
    <property type="match status" value="1"/>
</dbReference>
<keyword evidence="4 7" id="KW-0133">Cell shape</keyword>
<evidence type="ECO:0000313" key="10">
    <source>
        <dbReference type="Proteomes" id="UP001597297"/>
    </source>
</evidence>
<keyword evidence="10" id="KW-1185">Reference proteome</keyword>
<dbReference type="Gene3D" id="2.40.440.10">
    <property type="entry name" value="L,D-transpeptidase catalytic domain-like"/>
    <property type="match status" value="1"/>
</dbReference>
<gene>
    <name evidence="9" type="ORF">ACFSQZ_10750</name>
</gene>
<keyword evidence="6 7" id="KW-0961">Cell wall biogenesis/degradation</keyword>
<evidence type="ECO:0000256" key="6">
    <source>
        <dbReference type="ARBA" id="ARBA00023316"/>
    </source>
</evidence>
<feature type="active site" description="Proton donor/acceptor" evidence="7">
    <location>
        <position position="174"/>
    </location>
</feature>
<organism evidence="9 10">
    <name type="scientific">Rubritalea spongiae</name>
    <dbReference type="NCBI Taxonomy" id="430797"/>
    <lineage>
        <taxon>Bacteria</taxon>
        <taxon>Pseudomonadati</taxon>
        <taxon>Verrucomicrobiota</taxon>
        <taxon>Verrucomicrobiia</taxon>
        <taxon>Verrucomicrobiales</taxon>
        <taxon>Rubritaleaceae</taxon>
        <taxon>Rubritalea</taxon>
    </lineage>
</organism>
<evidence type="ECO:0000256" key="2">
    <source>
        <dbReference type="ARBA" id="ARBA00005992"/>
    </source>
</evidence>
<sequence length="211" mass="22544">MKSLLSIILVALSSLFLISCGNPYDSYYGSSSIYGGSSYLSGFEQTQPGQAPLTHNGQAAPRGYWDDEGVTGSPKIRINLHDQRAYFYKGGTLVGVAPISTGSDGHGTPRGSFKVTQKSIDHASNLYGVIKDKATGQTIVSDADTRKHKAGPGEVFVHAPMPYFMRFNGAIGMHAGFLPGYPASHGCVRLPEEMAKLFFHNASNGTPVIVD</sequence>
<comment type="similarity">
    <text evidence="2">Belongs to the YkuD family.</text>
</comment>
<dbReference type="PANTHER" id="PTHR30582">
    <property type="entry name" value="L,D-TRANSPEPTIDASE"/>
    <property type="match status" value="1"/>
</dbReference>
<dbReference type="InterPro" id="IPR005490">
    <property type="entry name" value="LD_TPept_cat_dom"/>
</dbReference>
<dbReference type="PROSITE" id="PS51257">
    <property type="entry name" value="PROKAR_LIPOPROTEIN"/>
    <property type="match status" value="1"/>
</dbReference>
<evidence type="ECO:0000256" key="1">
    <source>
        <dbReference type="ARBA" id="ARBA00004752"/>
    </source>
</evidence>
<accession>A0ABW5E6P7</accession>
<evidence type="ECO:0000256" key="3">
    <source>
        <dbReference type="ARBA" id="ARBA00022679"/>
    </source>
</evidence>
<proteinExistence type="inferred from homology"/>
<evidence type="ECO:0000256" key="4">
    <source>
        <dbReference type="ARBA" id="ARBA00022960"/>
    </source>
</evidence>
<dbReference type="Proteomes" id="UP001597297">
    <property type="component" value="Unassembled WGS sequence"/>
</dbReference>
<feature type="active site" description="Nucleophile" evidence="7">
    <location>
        <position position="187"/>
    </location>
</feature>
<dbReference type="PANTHER" id="PTHR30582:SF2">
    <property type="entry name" value="L,D-TRANSPEPTIDASE YCIB-RELATED"/>
    <property type="match status" value="1"/>
</dbReference>
<name>A0ABW5E6P7_9BACT</name>
<dbReference type="EMBL" id="JBHUJC010000034">
    <property type="protein sequence ID" value="MFD2276948.1"/>
    <property type="molecule type" value="Genomic_DNA"/>
</dbReference>
<evidence type="ECO:0000313" key="9">
    <source>
        <dbReference type="EMBL" id="MFD2276948.1"/>
    </source>
</evidence>
<dbReference type="InterPro" id="IPR050979">
    <property type="entry name" value="LD-transpeptidase"/>
</dbReference>
<comment type="pathway">
    <text evidence="1 7">Cell wall biogenesis; peptidoglycan biosynthesis.</text>
</comment>
<evidence type="ECO:0000256" key="5">
    <source>
        <dbReference type="ARBA" id="ARBA00022984"/>
    </source>
</evidence>
<protein>
    <submittedName>
        <fullName evidence="9">L,D-transpeptidase family protein</fullName>
    </submittedName>
</protein>
<keyword evidence="3" id="KW-0808">Transferase</keyword>
<dbReference type="RefSeq" id="WP_377092881.1">
    <property type="nucleotide sequence ID" value="NZ_JBHSJM010000001.1"/>
</dbReference>
<comment type="caution">
    <text evidence="9">The sequence shown here is derived from an EMBL/GenBank/DDBJ whole genome shotgun (WGS) entry which is preliminary data.</text>
</comment>
<dbReference type="InterPro" id="IPR038063">
    <property type="entry name" value="Transpep_catalytic_dom"/>
</dbReference>
<dbReference type="CDD" id="cd16913">
    <property type="entry name" value="YkuD_like"/>
    <property type="match status" value="1"/>
</dbReference>
<evidence type="ECO:0000259" key="8">
    <source>
        <dbReference type="PROSITE" id="PS52029"/>
    </source>
</evidence>
<feature type="domain" description="L,D-TPase catalytic" evidence="8">
    <location>
        <begin position="74"/>
        <end position="211"/>
    </location>
</feature>
<evidence type="ECO:0000256" key="7">
    <source>
        <dbReference type="PROSITE-ProRule" id="PRU01373"/>
    </source>
</evidence>
<keyword evidence="5 7" id="KW-0573">Peptidoglycan synthesis</keyword>
<reference evidence="10" key="1">
    <citation type="journal article" date="2019" name="Int. J. Syst. Evol. Microbiol.">
        <title>The Global Catalogue of Microorganisms (GCM) 10K type strain sequencing project: providing services to taxonomists for standard genome sequencing and annotation.</title>
        <authorList>
            <consortium name="The Broad Institute Genomics Platform"/>
            <consortium name="The Broad Institute Genome Sequencing Center for Infectious Disease"/>
            <person name="Wu L."/>
            <person name="Ma J."/>
        </authorList>
    </citation>
    <scope>NUCLEOTIDE SEQUENCE [LARGE SCALE GENOMIC DNA]</scope>
    <source>
        <strain evidence="10">JCM 16545</strain>
    </source>
</reference>